<evidence type="ECO:0000259" key="20">
    <source>
        <dbReference type="PROSITE" id="PS50923"/>
    </source>
</evidence>
<keyword evidence="10" id="KW-0677">Repeat</keyword>
<dbReference type="GO" id="GO:0016020">
    <property type="term" value="C:membrane"/>
    <property type="evidence" value="ECO:0007669"/>
    <property type="project" value="UniProtKB-SubCell"/>
</dbReference>
<dbReference type="Gene3D" id="2.10.70.10">
    <property type="entry name" value="Complement Module, domain 1"/>
    <property type="match status" value="1"/>
</dbReference>
<comment type="subcellular location">
    <subcellularLocation>
        <location evidence="1">Membrane</location>
        <topology evidence="1">Multi-pass membrane protein</topology>
    </subcellularLocation>
    <subcellularLocation>
        <location evidence="2">Secreted</location>
        <location evidence="2">Extracellular space</location>
        <location evidence="2">Extracellular matrix</location>
    </subcellularLocation>
</comment>
<dbReference type="PANTHER" id="PTHR22883">
    <property type="entry name" value="ZINC FINGER DHHC DOMAIN CONTAINING PROTEIN"/>
    <property type="match status" value="1"/>
</dbReference>
<dbReference type="EMBL" id="SWJQ01000020">
    <property type="protein sequence ID" value="TRZ25891.1"/>
    <property type="molecule type" value="Genomic_DNA"/>
</dbReference>
<comment type="similarity">
    <text evidence="3">Belongs to the fibulin family.</text>
</comment>
<dbReference type="InterPro" id="IPR055088">
    <property type="entry name" value="Fibulin_C"/>
</dbReference>
<feature type="disulfide bond" evidence="15">
    <location>
        <begin position="140"/>
        <end position="149"/>
    </location>
</feature>
<evidence type="ECO:0000256" key="9">
    <source>
        <dbReference type="ARBA" id="ARBA00022729"/>
    </source>
</evidence>
<feature type="domain" description="Sushi" evidence="20">
    <location>
        <begin position="57"/>
        <end position="114"/>
    </location>
</feature>
<feature type="transmembrane region" description="Helical" evidence="18">
    <location>
        <begin position="627"/>
        <end position="660"/>
    </location>
</feature>
<dbReference type="InterPro" id="IPR026823">
    <property type="entry name" value="cEGF"/>
</dbReference>
<feature type="region of interest" description="Disordered" evidence="17">
    <location>
        <begin position="922"/>
        <end position="970"/>
    </location>
</feature>
<feature type="region of interest" description="Disordered" evidence="17">
    <location>
        <begin position="674"/>
        <end position="802"/>
    </location>
</feature>
<evidence type="ECO:0000256" key="7">
    <source>
        <dbReference type="ARBA" id="ARBA00022679"/>
    </source>
</evidence>
<evidence type="ECO:0000256" key="11">
    <source>
        <dbReference type="ARBA" id="ARBA00022989"/>
    </source>
</evidence>
<feature type="region of interest" description="Disordered" evidence="17">
    <location>
        <begin position="856"/>
        <end position="887"/>
    </location>
</feature>
<evidence type="ECO:0000259" key="19">
    <source>
        <dbReference type="PROSITE" id="PS50026"/>
    </source>
</evidence>
<dbReference type="AlphaFoldDB" id="A0A8K1LTZ5"/>
<dbReference type="InterPro" id="IPR039859">
    <property type="entry name" value="PFA4/ZDH16/20/ERF2-like"/>
</dbReference>
<dbReference type="InterPro" id="IPR001881">
    <property type="entry name" value="EGF-like_Ca-bd_dom"/>
</dbReference>
<keyword evidence="13 15" id="KW-1015">Disulfide bond</keyword>
<evidence type="ECO:0000256" key="10">
    <source>
        <dbReference type="ARBA" id="ARBA00022737"/>
    </source>
</evidence>
<dbReference type="Gene3D" id="2.10.25.10">
    <property type="entry name" value="Laminin"/>
    <property type="match status" value="4"/>
</dbReference>
<dbReference type="PROSITE" id="PS50923">
    <property type="entry name" value="SUSHI"/>
    <property type="match status" value="1"/>
</dbReference>
<evidence type="ECO:0000256" key="1">
    <source>
        <dbReference type="ARBA" id="ARBA00004141"/>
    </source>
</evidence>
<comment type="caution">
    <text evidence="21">The sequence shown here is derived from an EMBL/GenBank/DDBJ whole genome shotgun (WGS) entry which is preliminary data.</text>
</comment>
<dbReference type="Pfam" id="PF00008">
    <property type="entry name" value="EGF"/>
    <property type="match status" value="1"/>
</dbReference>
<feature type="compositionally biased region" description="Basic and acidic residues" evidence="17">
    <location>
        <begin position="954"/>
        <end position="964"/>
    </location>
</feature>
<dbReference type="Pfam" id="PF12662">
    <property type="entry name" value="cEGF"/>
    <property type="match status" value="1"/>
</dbReference>
<evidence type="ECO:0000256" key="17">
    <source>
        <dbReference type="SAM" id="MobiDB-lite"/>
    </source>
</evidence>
<dbReference type="InterPro" id="IPR001594">
    <property type="entry name" value="Palmitoyltrfase_DHHC"/>
</dbReference>
<evidence type="ECO:0000256" key="16">
    <source>
        <dbReference type="PROSITE-ProRule" id="PRU00302"/>
    </source>
</evidence>
<dbReference type="SUPFAM" id="SSF57196">
    <property type="entry name" value="EGF/Laminin"/>
    <property type="match status" value="3"/>
</dbReference>
<feature type="domain" description="EGF-like" evidence="19">
    <location>
        <begin position="114"/>
        <end position="150"/>
    </location>
</feature>
<proteinExistence type="inferred from homology"/>
<feature type="compositionally biased region" description="Pro residues" evidence="17">
    <location>
        <begin position="782"/>
        <end position="793"/>
    </location>
</feature>
<dbReference type="SMART" id="SM00032">
    <property type="entry name" value="CCP"/>
    <property type="match status" value="1"/>
</dbReference>
<dbReference type="Pfam" id="PF22914">
    <property type="entry name" value="Fibulin_C"/>
    <property type="match status" value="1"/>
</dbReference>
<dbReference type="GO" id="GO:0019706">
    <property type="term" value="F:protein-cysteine S-palmitoyltransferase activity"/>
    <property type="evidence" value="ECO:0007669"/>
    <property type="project" value="UniProtKB-EC"/>
</dbReference>
<evidence type="ECO:0000256" key="4">
    <source>
        <dbReference type="ARBA" id="ARBA00012210"/>
    </source>
</evidence>
<dbReference type="InterPro" id="IPR000152">
    <property type="entry name" value="EGF-type_Asp/Asn_hydroxyl_site"/>
</dbReference>
<sequence>MIPQECLNWQQPLSVVRQMQKLLVAQEAAHLQGTRGLRHQLSILQSRLQRPATKHNEICPQLAVPQNGRMLGRSLRVGHEVHFVCNAGFRLVGSETRACRHNRTWSGTQPFCRSIDDCSSNPCANSGTCVDGNQSYTCLCPPGWSGPSCQSPIYSYWVTLSNSSFSRQPRCAEGRSGSRRCSCDTGFQLQPGGVCQDVDECQIYQSSPQTQICLHDCLNLPGSYRCLCPPGYLLHADRNACEDVNECTGKQHNCSQGDLCINTFGGHRCVRPKCPPPRHNTSYVKTSAFQCERNPCPMDSRACHLAASSISFHYLPLQANRTVPRVLFKMSTTRSVGDSLRFAITGGRGQGAFAVRRSDRQTGELLLTSPAAGPATLEVEVEMSEFSHKVLLGKHIFKMNVCNKPHNKIVPEDLGEAVPEVKTQRARRNGWSWPLHLFQVIAWLLFLFFALVGFGILVPLLPRHWLPAGYICPGVCFIYHLVVHLTAVSIDPADANVREKNYLGPLATFNRNQHAHVIENHHCYVCDVDVSAKSKHCGTCNKCVCGFDHHCKWLNNCVGERNYWLFLNSVLSAILGLGLLLLIASYVFVEFFVDPTVLRSDQHFDALRNHMDRWFVFLPASPVETQAPAILVTAGIFILLSLVTMILLGHLLTFHIYLLWHKLTTYEYILQQRPQQQPDKVDKKQESCSSQVRPSQEADLLSGNPGYRDPGIQVEEVSTVTSGKSFPKLSVHNQEGDPKQSSAPESPSLHSVAPSQQQKKRRKKMQKGFSSAMDSGSKAHATPPPSFPDPPSEFPAMAAATSPSHSLHLLVPAFPLRAAVSPSSMGLIQAAGPPADYHSESAESMDEIPVAQTRLGSPVLQGPSKNNSGNSQHYPLSTDNPRGGRKKNLYSEHKVKKRSCQQDRRVQRDLELFSKIPAVFVSKSSGEPLVPQPQPSECTSEPDHRKCTSKQHVGTHDPCSKDIRTSTTAA</sequence>
<evidence type="ECO:0000256" key="13">
    <source>
        <dbReference type="ARBA" id="ARBA00023157"/>
    </source>
</evidence>
<organism evidence="21 22">
    <name type="scientific">Zosterops borbonicus</name>
    <dbReference type="NCBI Taxonomy" id="364589"/>
    <lineage>
        <taxon>Eukaryota</taxon>
        <taxon>Metazoa</taxon>
        <taxon>Chordata</taxon>
        <taxon>Craniata</taxon>
        <taxon>Vertebrata</taxon>
        <taxon>Euteleostomi</taxon>
        <taxon>Archelosauria</taxon>
        <taxon>Archosauria</taxon>
        <taxon>Dinosauria</taxon>
        <taxon>Saurischia</taxon>
        <taxon>Theropoda</taxon>
        <taxon>Coelurosauria</taxon>
        <taxon>Aves</taxon>
        <taxon>Neognathae</taxon>
        <taxon>Neoaves</taxon>
        <taxon>Telluraves</taxon>
        <taxon>Australaves</taxon>
        <taxon>Passeriformes</taxon>
        <taxon>Sylvioidea</taxon>
        <taxon>Zosteropidae</taxon>
        <taxon>Zosterops</taxon>
    </lineage>
</organism>
<keyword evidence="14" id="KW-0012">Acyltransferase</keyword>
<keyword evidence="5" id="KW-0964">Secreted</keyword>
<evidence type="ECO:0000256" key="12">
    <source>
        <dbReference type="ARBA" id="ARBA00023136"/>
    </source>
</evidence>
<dbReference type="PANTHER" id="PTHR22883:SF8">
    <property type="entry name" value="PALMITOYLTRANSFERASE ZDHHC1"/>
    <property type="match status" value="1"/>
</dbReference>
<evidence type="ECO:0000256" key="5">
    <source>
        <dbReference type="ARBA" id="ARBA00022530"/>
    </source>
</evidence>
<dbReference type="CDD" id="cd00054">
    <property type="entry name" value="EGF_CA"/>
    <property type="match status" value="2"/>
</dbReference>
<dbReference type="PROSITE" id="PS01186">
    <property type="entry name" value="EGF_2"/>
    <property type="match status" value="2"/>
</dbReference>
<dbReference type="SMART" id="SM00181">
    <property type="entry name" value="EGF"/>
    <property type="match status" value="4"/>
</dbReference>
<feature type="disulfide bond" evidence="16">
    <location>
        <begin position="85"/>
        <end position="112"/>
    </location>
</feature>
<dbReference type="SUPFAM" id="SSF57535">
    <property type="entry name" value="Complement control module/SCR domain"/>
    <property type="match status" value="1"/>
</dbReference>
<evidence type="ECO:0000256" key="6">
    <source>
        <dbReference type="ARBA" id="ARBA00022536"/>
    </source>
</evidence>
<evidence type="ECO:0000256" key="18">
    <source>
        <dbReference type="SAM" id="Phobius"/>
    </source>
</evidence>
<dbReference type="EC" id="2.3.1.225" evidence="4"/>
<keyword evidence="12 18" id="KW-0472">Membrane</keyword>
<dbReference type="GO" id="GO:0005509">
    <property type="term" value="F:calcium ion binding"/>
    <property type="evidence" value="ECO:0007669"/>
    <property type="project" value="InterPro"/>
</dbReference>
<protein>
    <recommendedName>
        <fullName evidence="4">protein S-acyltransferase</fullName>
        <ecNumber evidence="4">2.3.1.225</ecNumber>
    </recommendedName>
</protein>
<keyword evidence="9" id="KW-0732">Signal</keyword>
<dbReference type="Proteomes" id="UP000796761">
    <property type="component" value="Unassembled WGS sequence"/>
</dbReference>
<dbReference type="GO" id="GO:0005783">
    <property type="term" value="C:endoplasmic reticulum"/>
    <property type="evidence" value="ECO:0007669"/>
    <property type="project" value="TreeGrafter"/>
</dbReference>
<dbReference type="FunFam" id="2.10.25.10:FF:000240">
    <property type="entry name" value="Vitamin K-dependent protein S"/>
    <property type="match status" value="1"/>
</dbReference>
<name>A0A8K1LTZ5_9PASS</name>
<dbReference type="OrthoDB" id="4062651at2759"/>
<keyword evidence="6 15" id="KW-0245">EGF-like domain</keyword>
<dbReference type="PROSITE" id="PS50026">
    <property type="entry name" value="EGF_3"/>
    <property type="match status" value="1"/>
</dbReference>
<gene>
    <name evidence="21" type="ORF">HGM15179_001238</name>
</gene>
<evidence type="ECO:0000256" key="8">
    <source>
        <dbReference type="ARBA" id="ARBA00022692"/>
    </source>
</evidence>
<evidence type="ECO:0000256" key="3">
    <source>
        <dbReference type="ARBA" id="ARBA00006127"/>
    </source>
</evidence>
<keyword evidence="11 18" id="KW-1133">Transmembrane helix</keyword>
<dbReference type="GO" id="GO:0006612">
    <property type="term" value="P:protein targeting to membrane"/>
    <property type="evidence" value="ECO:0007669"/>
    <property type="project" value="TreeGrafter"/>
</dbReference>
<feature type="transmembrane region" description="Helical" evidence="18">
    <location>
        <begin position="435"/>
        <end position="461"/>
    </location>
</feature>
<keyword evidence="22" id="KW-1185">Reference proteome</keyword>
<feature type="compositionally biased region" description="Polar residues" evidence="17">
    <location>
        <begin position="739"/>
        <end position="755"/>
    </location>
</feature>
<evidence type="ECO:0000313" key="21">
    <source>
        <dbReference type="EMBL" id="TRZ25891.1"/>
    </source>
</evidence>
<dbReference type="GO" id="GO:0005794">
    <property type="term" value="C:Golgi apparatus"/>
    <property type="evidence" value="ECO:0007669"/>
    <property type="project" value="TreeGrafter"/>
</dbReference>
<evidence type="ECO:0000313" key="22">
    <source>
        <dbReference type="Proteomes" id="UP000796761"/>
    </source>
</evidence>
<dbReference type="PROSITE" id="PS00022">
    <property type="entry name" value="EGF_1"/>
    <property type="match status" value="1"/>
</dbReference>
<dbReference type="PROSITE" id="PS50216">
    <property type="entry name" value="DHHC"/>
    <property type="match status" value="1"/>
</dbReference>
<keyword evidence="5" id="KW-0272">Extracellular matrix</keyword>
<accession>A0A8K1LTZ5</accession>
<dbReference type="PROSITE" id="PS00010">
    <property type="entry name" value="ASX_HYDROXYL"/>
    <property type="match status" value="2"/>
</dbReference>
<feature type="transmembrane region" description="Helical" evidence="18">
    <location>
        <begin position="563"/>
        <end position="589"/>
    </location>
</feature>
<evidence type="ECO:0000256" key="14">
    <source>
        <dbReference type="ARBA" id="ARBA00023315"/>
    </source>
</evidence>
<dbReference type="InterPro" id="IPR000436">
    <property type="entry name" value="Sushi_SCR_CCP_dom"/>
</dbReference>
<dbReference type="Pfam" id="PF01529">
    <property type="entry name" value="DHHC"/>
    <property type="match status" value="1"/>
</dbReference>
<dbReference type="InterPro" id="IPR000742">
    <property type="entry name" value="EGF"/>
</dbReference>
<evidence type="ECO:0000256" key="2">
    <source>
        <dbReference type="ARBA" id="ARBA00004498"/>
    </source>
</evidence>
<feature type="compositionally biased region" description="Polar residues" evidence="17">
    <location>
        <begin position="863"/>
        <end position="880"/>
    </location>
</feature>
<keyword evidence="8 18" id="KW-0812">Transmembrane</keyword>
<dbReference type="CDD" id="cd00033">
    <property type="entry name" value="CCP"/>
    <property type="match status" value="1"/>
</dbReference>
<dbReference type="PRINTS" id="PR00010">
    <property type="entry name" value="EGFBLOOD"/>
</dbReference>
<evidence type="ECO:0000256" key="15">
    <source>
        <dbReference type="PROSITE-ProRule" id="PRU00076"/>
    </source>
</evidence>
<comment type="caution">
    <text evidence="15">Lacks conserved residue(s) required for the propagation of feature annotation.</text>
</comment>
<keyword evidence="7" id="KW-0808">Transferase</keyword>
<dbReference type="Pfam" id="PF00084">
    <property type="entry name" value="Sushi"/>
    <property type="match status" value="1"/>
</dbReference>
<feature type="transmembrane region" description="Helical" evidence="18">
    <location>
        <begin position="467"/>
        <end position="490"/>
    </location>
</feature>
<dbReference type="FunFam" id="2.10.25.10:FF:000066">
    <property type="entry name" value="FAT atypical cadherin 4"/>
    <property type="match status" value="1"/>
</dbReference>
<reference evidence="21" key="1">
    <citation type="submission" date="2019-04" db="EMBL/GenBank/DDBJ databases">
        <title>Genome assembly of Zosterops borbonicus 15179.</title>
        <authorList>
            <person name="Leroy T."/>
            <person name="Anselmetti Y."/>
            <person name="Tilak M.-K."/>
            <person name="Nabholz B."/>
        </authorList>
    </citation>
    <scope>NUCLEOTIDE SEQUENCE</scope>
    <source>
        <strain evidence="21">HGM_15179</strain>
        <tissue evidence="21">Muscle</tissue>
    </source>
</reference>
<dbReference type="InterPro" id="IPR035976">
    <property type="entry name" value="Sushi/SCR/CCP_sf"/>
</dbReference>
<dbReference type="SMART" id="SM00179">
    <property type="entry name" value="EGF_CA"/>
    <property type="match status" value="3"/>
</dbReference>
<keyword evidence="16" id="KW-0768">Sushi</keyword>